<evidence type="ECO:0000313" key="8">
    <source>
        <dbReference type="EMBL" id="MCI0182526.1"/>
    </source>
</evidence>
<dbReference type="Gene3D" id="2.30.30.60">
    <property type="match status" value="1"/>
</dbReference>
<reference evidence="8" key="1">
    <citation type="submission" date="2022-03" db="EMBL/GenBank/DDBJ databases">
        <title>Draft Genome Sequence of Firmicute Strain S0AB, a Heterotrophic Iron/Sulfur-Oxidizing Extreme Acidophile.</title>
        <authorList>
            <person name="Vergara E."/>
            <person name="Pakostova E."/>
            <person name="Johnson D.B."/>
            <person name="Holmes D.S."/>
        </authorList>
    </citation>
    <scope>NUCLEOTIDE SEQUENCE</scope>
    <source>
        <strain evidence="8">S0AB</strain>
    </source>
</reference>
<feature type="transmembrane region" description="Helical" evidence="6">
    <location>
        <begin position="96"/>
        <end position="117"/>
    </location>
</feature>
<evidence type="ECO:0000256" key="1">
    <source>
        <dbReference type="ARBA" id="ARBA00004141"/>
    </source>
</evidence>
<dbReference type="AlphaFoldDB" id="A0A9X1V6Q0"/>
<evidence type="ECO:0000313" key="9">
    <source>
        <dbReference type="Proteomes" id="UP001139263"/>
    </source>
</evidence>
<dbReference type="InterPro" id="IPR010920">
    <property type="entry name" value="LSM_dom_sf"/>
</dbReference>
<keyword evidence="3 6" id="KW-0812">Transmembrane</keyword>
<dbReference type="Pfam" id="PF00924">
    <property type="entry name" value="MS_channel_2nd"/>
    <property type="match status" value="1"/>
</dbReference>
<dbReference type="GO" id="GO:0008381">
    <property type="term" value="F:mechanosensitive monoatomic ion channel activity"/>
    <property type="evidence" value="ECO:0007669"/>
    <property type="project" value="InterPro"/>
</dbReference>
<evidence type="ECO:0000256" key="4">
    <source>
        <dbReference type="ARBA" id="ARBA00022989"/>
    </source>
</evidence>
<feature type="domain" description="Mechanosensitive ion channel MscS" evidence="7">
    <location>
        <begin position="135"/>
        <end position="218"/>
    </location>
</feature>
<comment type="similarity">
    <text evidence="2">Belongs to the MscS (TC 1.A.23) family.</text>
</comment>
<comment type="caution">
    <text evidence="8">The sequence shown here is derived from an EMBL/GenBank/DDBJ whole genome shotgun (WGS) entry which is preliminary data.</text>
</comment>
<dbReference type="Gene3D" id="1.10.287.1260">
    <property type="match status" value="1"/>
</dbReference>
<evidence type="ECO:0000259" key="7">
    <source>
        <dbReference type="Pfam" id="PF00924"/>
    </source>
</evidence>
<dbReference type="Proteomes" id="UP001139263">
    <property type="component" value="Unassembled WGS sequence"/>
</dbReference>
<accession>A0A9X1V6Q0</accession>
<evidence type="ECO:0000256" key="6">
    <source>
        <dbReference type="SAM" id="Phobius"/>
    </source>
</evidence>
<protein>
    <recommendedName>
        <fullName evidence="7">Mechanosensitive ion channel MscS domain-containing protein</fullName>
    </recommendedName>
</protein>
<dbReference type="InterPro" id="IPR023408">
    <property type="entry name" value="MscS_beta-dom_sf"/>
</dbReference>
<proteinExistence type="inferred from homology"/>
<name>A0A9X1V6Q0_9BACL</name>
<evidence type="ECO:0000256" key="2">
    <source>
        <dbReference type="ARBA" id="ARBA00008017"/>
    </source>
</evidence>
<dbReference type="PANTHER" id="PTHR30221">
    <property type="entry name" value="SMALL-CONDUCTANCE MECHANOSENSITIVE CHANNEL"/>
    <property type="match status" value="1"/>
</dbReference>
<evidence type="ECO:0000256" key="3">
    <source>
        <dbReference type="ARBA" id="ARBA00022692"/>
    </source>
</evidence>
<keyword evidence="9" id="KW-1185">Reference proteome</keyword>
<dbReference type="PANTHER" id="PTHR30221:SF1">
    <property type="entry name" value="SMALL-CONDUCTANCE MECHANOSENSITIVE CHANNEL"/>
    <property type="match status" value="1"/>
</dbReference>
<dbReference type="InterPro" id="IPR045275">
    <property type="entry name" value="MscS_archaea/bacteria_type"/>
</dbReference>
<dbReference type="InterPro" id="IPR006685">
    <property type="entry name" value="MscS_channel_2nd"/>
</dbReference>
<gene>
    <name evidence="8" type="ORF">MM817_00786</name>
</gene>
<evidence type="ECO:0000256" key="5">
    <source>
        <dbReference type="ARBA" id="ARBA00023136"/>
    </source>
</evidence>
<feature type="transmembrane region" description="Helical" evidence="6">
    <location>
        <begin position="20"/>
        <end position="41"/>
    </location>
</feature>
<dbReference type="EMBL" id="JALBUF010000001">
    <property type="protein sequence ID" value="MCI0182526.1"/>
    <property type="molecule type" value="Genomic_DNA"/>
</dbReference>
<dbReference type="SUPFAM" id="SSF82861">
    <property type="entry name" value="Mechanosensitive channel protein MscS (YggB), transmembrane region"/>
    <property type="match status" value="1"/>
</dbReference>
<dbReference type="GO" id="GO:0016020">
    <property type="term" value="C:membrane"/>
    <property type="evidence" value="ECO:0007669"/>
    <property type="project" value="UniProtKB-SubCell"/>
</dbReference>
<organism evidence="8 9">
    <name type="scientific">Sulfoacidibacillus ferrooxidans</name>
    <dbReference type="NCBI Taxonomy" id="2005001"/>
    <lineage>
        <taxon>Bacteria</taxon>
        <taxon>Bacillati</taxon>
        <taxon>Bacillota</taxon>
        <taxon>Bacilli</taxon>
        <taxon>Bacillales</taxon>
        <taxon>Alicyclobacillaceae</taxon>
        <taxon>Sulfoacidibacillus</taxon>
    </lineage>
</organism>
<comment type="subcellular location">
    <subcellularLocation>
        <location evidence="1">Membrane</location>
        <topology evidence="1">Multi-pass membrane protein</topology>
    </subcellularLocation>
</comment>
<dbReference type="RefSeq" id="WP_241712111.1">
    <property type="nucleotide sequence ID" value="NZ_JALBUF010000001.1"/>
</dbReference>
<dbReference type="SUPFAM" id="SSF50182">
    <property type="entry name" value="Sm-like ribonucleoproteins"/>
    <property type="match status" value="1"/>
</dbReference>
<feature type="transmembrane region" description="Helical" evidence="6">
    <location>
        <begin position="53"/>
        <end position="75"/>
    </location>
</feature>
<sequence>MPRHKNSTQSLNVNWKRTVIWMIALIILGVFLTILLSPNSGLLKTVPTGFKDIFRLIIVLVIGALVTTFFERHIFRLSVDRLGSQSATSIRYAARLMIYIIIALSALGAVGVGLTSVVFGGAFLTVIIGLAGQTMFSNLIAGIWIIVFHPFQVGEFITFITWQYPVLMPSFPHESLKPMYTGYVKDINLMYTLIETQEGYPQVIPNGILVQAAIENRSSTVMHTARIRFDVSYDVEAAVLIDRLRERLQPSLAHSWVVTPQVMVADLYPTSYSVLIKVQTDERDDDVRSAVLMEASKVLASLKVHSLS</sequence>
<keyword evidence="4 6" id="KW-1133">Transmembrane helix</keyword>
<keyword evidence="5 6" id="KW-0472">Membrane</keyword>
<dbReference type="InterPro" id="IPR011014">
    <property type="entry name" value="MscS_channel_TM-2"/>
</dbReference>